<feature type="transmembrane region" description="Helical" evidence="5">
    <location>
        <begin position="104"/>
        <end position="122"/>
    </location>
</feature>
<feature type="transmembrane region" description="Helical" evidence="5">
    <location>
        <begin position="205"/>
        <end position="238"/>
    </location>
</feature>
<evidence type="ECO:0000256" key="2">
    <source>
        <dbReference type="ARBA" id="ARBA00022692"/>
    </source>
</evidence>
<name>A0ABV0LSY4_9PSEU</name>
<dbReference type="Gene3D" id="1.10.357.140">
    <property type="entry name" value="UbiA prenyltransferase"/>
    <property type="match status" value="1"/>
</dbReference>
<comment type="caution">
    <text evidence="6">The sequence shown here is derived from an EMBL/GenBank/DDBJ whole genome shotgun (WGS) entry which is preliminary data.</text>
</comment>
<feature type="transmembrane region" description="Helical" evidence="5">
    <location>
        <begin position="258"/>
        <end position="283"/>
    </location>
</feature>
<feature type="transmembrane region" description="Helical" evidence="5">
    <location>
        <begin position="12"/>
        <end position="28"/>
    </location>
</feature>
<evidence type="ECO:0000313" key="7">
    <source>
        <dbReference type="Proteomes" id="UP001440984"/>
    </source>
</evidence>
<dbReference type="Pfam" id="PF01040">
    <property type="entry name" value="UbiA"/>
    <property type="match status" value="1"/>
</dbReference>
<feature type="transmembrane region" description="Helical" evidence="5">
    <location>
        <begin position="77"/>
        <end position="98"/>
    </location>
</feature>
<protein>
    <submittedName>
        <fullName evidence="6">UbiA family prenyltransferase</fullName>
    </submittedName>
</protein>
<organism evidence="6 7">
    <name type="scientific">Amycolatopsis melonis</name>
    <dbReference type="NCBI Taxonomy" id="3156488"/>
    <lineage>
        <taxon>Bacteria</taxon>
        <taxon>Bacillati</taxon>
        <taxon>Actinomycetota</taxon>
        <taxon>Actinomycetes</taxon>
        <taxon>Pseudonocardiales</taxon>
        <taxon>Pseudonocardiaceae</taxon>
        <taxon>Amycolatopsis</taxon>
    </lineage>
</organism>
<keyword evidence="2 5" id="KW-0812">Transmembrane</keyword>
<accession>A0ABV0LSY4</accession>
<dbReference type="InterPro" id="IPR000537">
    <property type="entry name" value="UbiA_prenyltransferase"/>
</dbReference>
<comment type="subcellular location">
    <subcellularLocation>
        <location evidence="1">Membrane</location>
        <topology evidence="1">Multi-pass membrane protein</topology>
    </subcellularLocation>
</comment>
<evidence type="ECO:0000256" key="1">
    <source>
        <dbReference type="ARBA" id="ARBA00004141"/>
    </source>
</evidence>
<proteinExistence type="predicted"/>
<dbReference type="InterPro" id="IPR050475">
    <property type="entry name" value="Prenyltransferase_related"/>
</dbReference>
<keyword evidence="7" id="KW-1185">Reference proteome</keyword>
<evidence type="ECO:0000256" key="3">
    <source>
        <dbReference type="ARBA" id="ARBA00022989"/>
    </source>
</evidence>
<keyword evidence="4 5" id="KW-0472">Membrane</keyword>
<dbReference type="PANTHER" id="PTHR42723:SF1">
    <property type="entry name" value="CHLOROPHYLL SYNTHASE, CHLOROPLASTIC"/>
    <property type="match status" value="1"/>
</dbReference>
<dbReference type="CDD" id="cd13956">
    <property type="entry name" value="PT_UbiA"/>
    <property type="match status" value="1"/>
</dbReference>
<dbReference type="RefSeq" id="WP_348956499.1">
    <property type="nucleotide sequence ID" value="NZ_JBDZYD010000020.1"/>
</dbReference>
<dbReference type="Proteomes" id="UP001440984">
    <property type="component" value="Unassembled WGS sequence"/>
</dbReference>
<feature type="transmembrane region" description="Helical" evidence="5">
    <location>
        <begin position="34"/>
        <end position="56"/>
    </location>
</feature>
<sequence>MLSAHVQTWRPYTLAYPGLVGMAGAALPPGPPAWWQLALAWAAATLGWVSGHYLGDYFDRDLDALSKPQRPIPSGRLSARTALVTGIGLAVAVLATLVAVNWRVSLLALATVAVMIAYSAFFKSRGLSGNLARGTATALALTCGALLTHPVPPVVTAVAAVAFLCHDTASNLVGTLRDIDGDERGGYRTFPVRHGVPATVRLVVVLYAVAVGALFTVAAFAVLLFAAAALGIGALWTLRTVTPGRALRAHEILVVERLVLAAALLPPVLGMAALAVALVPTLATQHRLRARYEFPEGHHV</sequence>
<dbReference type="InterPro" id="IPR044878">
    <property type="entry name" value="UbiA_sf"/>
</dbReference>
<reference evidence="6 7" key="1">
    <citation type="submission" date="2024-05" db="EMBL/GenBank/DDBJ databases">
        <authorList>
            <person name="Zhao H."/>
            <person name="Xu Y."/>
            <person name="Lin S."/>
            <person name="Spain J.C."/>
            <person name="Zhou N.-Y."/>
        </authorList>
    </citation>
    <scope>NUCLEOTIDE SEQUENCE [LARGE SCALE GENOMIC DNA]</scope>
    <source>
        <strain evidence="6 7">NEAU-NG30</strain>
    </source>
</reference>
<keyword evidence="3 5" id="KW-1133">Transmembrane helix</keyword>
<gene>
    <name evidence="6" type="ORF">ABJI51_40580</name>
</gene>
<evidence type="ECO:0000256" key="5">
    <source>
        <dbReference type="SAM" id="Phobius"/>
    </source>
</evidence>
<evidence type="ECO:0000256" key="4">
    <source>
        <dbReference type="ARBA" id="ARBA00023136"/>
    </source>
</evidence>
<dbReference type="EMBL" id="JBDZYD010000020">
    <property type="protein sequence ID" value="MEQ0565412.1"/>
    <property type="molecule type" value="Genomic_DNA"/>
</dbReference>
<dbReference type="PANTHER" id="PTHR42723">
    <property type="entry name" value="CHLOROPHYLL SYNTHASE"/>
    <property type="match status" value="1"/>
</dbReference>
<evidence type="ECO:0000313" key="6">
    <source>
        <dbReference type="EMBL" id="MEQ0565412.1"/>
    </source>
</evidence>